<proteinExistence type="predicted"/>
<gene>
    <name evidence="1" type="ORF">M514_24790</name>
</gene>
<dbReference type="EMBL" id="KL367582">
    <property type="protein sequence ID" value="KFD63023.1"/>
    <property type="molecule type" value="Genomic_DNA"/>
</dbReference>
<accession>A0A085N0M7</accession>
<protein>
    <submittedName>
        <fullName evidence="1">Uncharacterized protein</fullName>
    </submittedName>
</protein>
<organism evidence="1">
    <name type="scientific">Trichuris suis</name>
    <name type="common">pig whipworm</name>
    <dbReference type="NCBI Taxonomy" id="68888"/>
    <lineage>
        <taxon>Eukaryota</taxon>
        <taxon>Metazoa</taxon>
        <taxon>Ecdysozoa</taxon>
        <taxon>Nematoda</taxon>
        <taxon>Enoplea</taxon>
        <taxon>Dorylaimia</taxon>
        <taxon>Trichinellida</taxon>
        <taxon>Trichuridae</taxon>
        <taxon>Trichuris</taxon>
    </lineage>
</organism>
<evidence type="ECO:0000313" key="1">
    <source>
        <dbReference type="EMBL" id="KFD63023.1"/>
    </source>
</evidence>
<sequence length="59" mass="6499">MQVPFWQPCRPSCSPFTGKHADRSFPPLPKPESVGINCNCSVPAGRTIRASAENVRQML</sequence>
<dbReference type="Proteomes" id="UP000030758">
    <property type="component" value="Unassembled WGS sequence"/>
</dbReference>
<name>A0A085N0M7_9BILA</name>
<dbReference type="AlphaFoldDB" id="A0A085N0M7"/>
<reference evidence="1" key="1">
    <citation type="journal article" date="2014" name="Nat. Genet.">
        <title>Genome and transcriptome of the porcine whipworm Trichuris suis.</title>
        <authorList>
            <person name="Jex A.R."/>
            <person name="Nejsum P."/>
            <person name="Schwarz E.M."/>
            <person name="Hu L."/>
            <person name="Young N.D."/>
            <person name="Hall R.S."/>
            <person name="Korhonen P.K."/>
            <person name="Liao S."/>
            <person name="Thamsborg S."/>
            <person name="Xia J."/>
            <person name="Xu P."/>
            <person name="Wang S."/>
            <person name="Scheerlinck J.P."/>
            <person name="Hofmann A."/>
            <person name="Sternberg P.W."/>
            <person name="Wang J."/>
            <person name="Gasser R.B."/>
        </authorList>
    </citation>
    <scope>NUCLEOTIDE SEQUENCE [LARGE SCALE GENOMIC DNA]</scope>
    <source>
        <strain evidence="1">DCEP-RM93F</strain>
    </source>
</reference>